<sequence>MDLLTFKSQKSDNGGPRKQTTVQRPAEAVCLGQLIREFVPIIAHLSRTRSSSASDDYQLSFISSVYYCCYYSGGNAHSEKYAVSPWPASNITSKVRLVPFSVLLGRFLAVIVGGTACGYSHETLSCTPTRSAFLTTDQGSAVVGSG</sequence>
<comment type="caution">
    <text evidence="2">The sequence shown here is derived from an EMBL/GenBank/DDBJ whole genome shotgun (WGS) entry which is preliminary data.</text>
</comment>
<name>A0AAV0VZZ7_9HEMI</name>
<gene>
    <name evidence="2" type="ORF">MEUPH1_LOCUS5790</name>
</gene>
<proteinExistence type="predicted"/>
<reference evidence="2 3" key="1">
    <citation type="submission" date="2023-01" db="EMBL/GenBank/DDBJ databases">
        <authorList>
            <person name="Whitehead M."/>
        </authorList>
    </citation>
    <scope>NUCLEOTIDE SEQUENCE [LARGE SCALE GENOMIC DNA]</scope>
</reference>
<accession>A0AAV0VZZ7</accession>
<dbReference type="AlphaFoldDB" id="A0AAV0VZZ7"/>
<evidence type="ECO:0000313" key="2">
    <source>
        <dbReference type="EMBL" id="CAI6349200.1"/>
    </source>
</evidence>
<keyword evidence="3" id="KW-1185">Reference proteome</keyword>
<organism evidence="2 3">
    <name type="scientific">Macrosiphum euphorbiae</name>
    <name type="common">potato aphid</name>
    <dbReference type="NCBI Taxonomy" id="13131"/>
    <lineage>
        <taxon>Eukaryota</taxon>
        <taxon>Metazoa</taxon>
        <taxon>Ecdysozoa</taxon>
        <taxon>Arthropoda</taxon>
        <taxon>Hexapoda</taxon>
        <taxon>Insecta</taxon>
        <taxon>Pterygota</taxon>
        <taxon>Neoptera</taxon>
        <taxon>Paraneoptera</taxon>
        <taxon>Hemiptera</taxon>
        <taxon>Sternorrhyncha</taxon>
        <taxon>Aphidomorpha</taxon>
        <taxon>Aphidoidea</taxon>
        <taxon>Aphididae</taxon>
        <taxon>Macrosiphini</taxon>
        <taxon>Macrosiphum</taxon>
    </lineage>
</organism>
<dbReference type="Proteomes" id="UP001160148">
    <property type="component" value="Unassembled WGS sequence"/>
</dbReference>
<feature type="region of interest" description="Disordered" evidence="1">
    <location>
        <begin position="1"/>
        <end position="22"/>
    </location>
</feature>
<dbReference type="EMBL" id="CARXXK010000001">
    <property type="protein sequence ID" value="CAI6349200.1"/>
    <property type="molecule type" value="Genomic_DNA"/>
</dbReference>
<evidence type="ECO:0000313" key="3">
    <source>
        <dbReference type="Proteomes" id="UP001160148"/>
    </source>
</evidence>
<protein>
    <submittedName>
        <fullName evidence="2">Uncharacterized protein</fullName>
    </submittedName>
</protein>
<evidence type="ECO:0000256" key="1">
    <source>
        <dbReference type="SAM" id="MobiDB-lite"/>
    </source>
</evidence>